<dbReference type="InterPro" id="IPR042120">
    <property type="entry name" value="MutL_C_dimsub"/>
</dbReference>
<dbReference type="STRING" id="1388766.A0A017SMJ4"/>
<dbReference type="Proteomes" id="UP000019804">
    <property type="component" value="Unassembled WGS sequence"/>
</dbReference>
<dbReference type="InterPro" id="IPR037198">
    <property type="entry name" value="MutL_C_sf"/>
</dbReference>
<comment type="similarity">
    <text evidence="1">Belongs to the DNA mismatch repair MutL/HexB family.</text>
</comment>
<keyword evidence="5" id="KW-1185">Reference proteome</keyword>
<evidence type="ECO:0000256" key="2">
    <source>
        <dbReference type="SAM" id="MobiDB-lite"/>
    </source>
</evidence>
<reference evidence="5" key="1">
    <citation type="journal article" date="2014" name="Nat. Commun.">
        <title>Genomic adaptations of the halophilic Dead Sea filamentous fungus Eurotium rubrum.</title>
        <authorList>
            <person name="Kis-Papo T."/>
            <person name="Weig A.R."/>
            <person name="Riley R."/>
            <person name="Persoh D."/>
            <person name="Salamov A."/>
            <person name="Sun H."/>
            <person name="Lipzen A."/>
            <person name="Wasser S.P."/>
            <person name="Rambold G."/>
            <person name="Grigoriev I.V."/>
            <person name="Nevo E."/>
        </authorList>
    </citation>
    <scope>NUCLEOTIDE SEQUENCE [LARGE SCALE GENOMIC DNA]</scope>
    <source>
        <strain evidence="5">CBS 135680</strain>
    </source>
</reference>
<evidence type="ECO:0000259" key="3">
    <source>
        <dbReference type="SMART" id="SM00853"/>
    </source>
</evidence>
<dbReference type="RefSeq" id="XP_040641547.1">
    <property type="nucleotide sequence ID" value="XM_040783820.1"/>
</dbReference>
<dbReference type="GeneID" id="63698944"/>
<dbReference type="GO" id="GO:0140664">
    <property type="term" value="F:ATP-dependent DNA damage sensor activity"/>
    <property type="evidence" value="ECO:0007669"/>
    <property type="project" value="InterPro"/>
</dbReference>
<gene>
    <name evidence="4" type="ORF">EURHEDRAFT_449544</name>
</gene>
<dbReference type="Pfam" id="PF13589">
    <property type="entry name" value="HATPase_c_3"/>
    <property type="match status" value="1"/>
</dbReference>
<dbReference type="Gene3D" id="3.30.565.10">
    <property type="entry name" value="Histidine kinase-like ATPase, C-terminal domain"/>
    <property type="match status" value="1"/>
</dbReference>
<dbReference type="OrthoDB" id="429932at2759"/>
<dbReference type="SUPFAM" id="SSF118116">
    <property type="entry name" value="DNA mismatch repair protein MutL"/>
    <property type="match status" value="1"/>
</dbReference>
<organism evidence="4 5">
    <name type="scientific">Aspergillus ruber (strain CBS 135680)</name>
    <dbReference type="NCBI Taxonomy" id="1388766"/>
    <lineage>
        <taxon>Eukaryota</taxon>
        <taxon>Fungi</taxon>
        <taxon>Dikarya</taxon>
        <taxon>Ascomycota</taxon>
        <taxon>Pezizomycotina</taxon>
        <taxon>Eurotiomycetes</taxon>
        <taxon>Eurotiomycetidae</taxon>
        <taxon>Eurotiales</taxon>
        <taxon>Aspergillaceae</taxon>
        <taxon>Aspergillus</taxon>
        <taxon>Aspergillus subgen. Aspergillus</taxon>
    </lineage>
</organism>
<evidence type="ECO:0000256" key="1">
    <source>
        <dbReference type="ARBA" id="ARBA00006082"/>
    </source>
</evidence>
<dbReference type="PANTHER" id="PTHR10073:SF47">
    <property type="entry name" value="DNA MISMATCH REPAIR PROTEIN MLH3"/>
    <property type="match status" value="1"/>
</dbReference>
<dbReference type="HOGENOM" id="CLU_005415_0_0_1"/>
<sequence>MSSRDARIEPLPPDVVAKIKASTSIINLNGVIVDLVKNALDANAHSIIVTVDFQRGGCVVEDDGEGIHPAEFEVRGGLGKAHHTSKFQSDQEAYGRRGLFLASLASLSLLTITSHHLRHRSTNSVIFHHSTPIARLIPAPVQKGLRFSGHGTCVTVNDLFGNMPVRVKSRAIVHQKPDETEREWEDLKQVLVALTLANDQLAKLVISDGSKGRKITIHPQDQGQQAGELDLQRISSILAQAGLINFKDPNDCWKVVSACVPDFSIHAAICLVPSPTKRVQFVSLGVAPVFPRNSTNMLYSDLNRLFASSDFGTMGATSALVQNSLEDGHMSAKALPKAVNKWPMFYVRINTNTPNKWYEDGQGIAPGSDKSVQRMLDVLAAMISEFLAQLNLRPRAGKRKRKVSQASPEAAQEDLKSTGQSRSTGQDHGMASDSTEEAFSSRLKLPSFKKPMPPTVSQHFGDWSRVKGAKDVTSGNKLNAAKSVDIPSRVRSPAESQQSARSSGDEREPTTDTTIPWTDPYTARTHVINSRTGQSTNSFNACERPHSTGHTQPNRVLDRVRRPKSAISTGAGSLWIDGVLEKWENPTFSRSERPINSIDFGTTHEHEADRTTFNAQDCCGNLCGLNTVKFSKFRGKLWKQHLQGAEVVAQVDRKFILAKLPASSAGGTQNGITLALIDQHAADERCRVEQLFGELLISESGDFGEVQATSVEPIMFEAPISEKPLLKRYRKHFRFWGIDYRIEQAASRLHVFVHLLPALIAERCRTEPSLVTDLIRGDIWKCEESGSKLVSTAAHLDSNSGSTASWVKRLTDCPQGIIDLLNSRACRTAIMFNDVLSIPECQQLVAQLSQCAFPFQCAHGRPSMVPILDMEVQDSSLLVNESLDSFELGLDDGDETNRVGFVEAFGCAYKTENID</sequence>
<dbReference type="Gene3D" id="3.30.1540.20">
    <property type="entry name" value="MutL, C-terminal domain, dimerisation subdomain"/>
    <property type="match status" value="1"/>
</dbReference>
<dbReference type="EMBL" id="KK088414">
    <property type="protein sequence ID" value="EYE97859.1"/>
    <property type="molecule type" value="Genomic_DNA"/>
</dbReference>
<protein>
    <recommendedName>
        <fullName evidence="3">MutL C-terminal dimerisation domain-containing protein</fullName>
    </recommendedName>
</protein>
<dbReference type="SMART" id="SM00853">
    <property type="entry name" value="MutL_C"/>
    <property type="match status" value="1"/>
</dbReference>
<accession>A0A017SMJ4</accession>
<feature type="domain" description="MutL C-terminal dimerisation" evidence="3">
    <location>
        <begin position="647"/>
        <end position="836"/>
    </location>
</feature>
<proteinExistence type="inferred from homology"/>
<dbReference type="GO" id="GO:0032300">
    <property type="term" value="C:mismatch repair complex"/>
    <property type="evidence" value="ECO:0007669"/>
    <property type="project" value="InterPro"/>
</dbReference>
<evidence type="ECO:0000313" key="5">
    <source>
        <dbReference type="Proteomes" id="UP000019804"/>
    </source>
</evidence>
<feature type="region of interest" description="Disordered" evidence="2">
    <location>
        <begin position="532"/>
        <end position="553"/>
    </location>
</feature>
<dbReference type="PANTHER" id="PTHR10073">
    <property type="entry name" value="DNA MISMATCH REPAIR PROTEIN MLH, PMS, MUTL"/>
    <property type="match status" value="1"/>
</dbReference>
<dbReference type="GO" id="GO:0006298">
    <property type="term" value="P:mismatch repair"/>
    <property type="evidence" value="ECO:0007669"/>
    <property type="project" value="InterPro"/>
</dbReference>
<name>A0A017SMJ4_ASPRC</name>
<feature type="compositionally biased region" description="Polar residues" evidence="2">
    <location>
        <begin position="417"/>
        <end position="426"/>
    </location>
</feature>
<dbReference type="InterPro" id="IPR038973">
    <property type="entry name" value="MutL/Mlh/Pms-like"/>
</dbReference>
<dbReference type="SUPFAM" id="SSF55874">
    <property type="entry name" value="ATPase domain of HSP90 chaperone/DNA topoisomerase II/histidine kinase"/>
    <property type="match status" value="1"/>
</dbReference>
<dbReference type="InterPro" id="IPR036890">
    <property type="entry name" value="HATPase_C_sf"/>
</dbReference>
<dbReference type="GO" id="GO:0016887">
    <property type="term" value="F:ATP hydrolysis activity"/>
    <property type="evidence" value="ECO:0007669"/>
    <property type="project" value="InterPro"/>
</dbReference>
<dbReference type="AlphaFoldDB" id="A0A017SMJ4"/>
<evidence type="ECO:0000313" key="4">
    <source>
        <dbReference type="EMBL" id="EYE97859.1"/>
    </source>
</evidence>
<dbReference type="GO" id="GO:0005524">
    <property type="term" value="F:ATP binding"/>
    <property type="evidence" value="ECO:0007669"/>
    <property type="project" value="InterPro"/>
</dbReference>
<dbReference type="InterPro" id="IPR014790">
    <property type="entry name" value="MutL_C"/>
</dbReference>
<feature type="region of interest" description="Disordered" evidence="2">
    <location>
        <begin position="395"/>
        <end position="519"/>
    </location>
</feature>